<gene>
    <name evidence="1" type="ORF">PMH09_14800</name>
</gene>
<sequence>MERSPAYLKWREDTLQEGRQEGLEQGVQQGLQEGLEQGKQQQQRLTVEAFLRTRFGELDEALSGIVDSLSELSLDEFITLGLNSSREELLERFGNNDRRST</sequence>
<protein>
    <recommendedName>
        <fullName evidence="3">DUF4351 domain-containing protein</fullName>
    </recommendedName>
</protein>
<dbReference type="RefSeq" id="WP_283759107.1">
    <property type="nucleotide sequence ID" value="NZ_JAQOSQ010000015.1"/>
</dbReference>
<evidence type="ECO:0008006" key="3">
    <source>
        <dbReference type="Google" id="ProtNLM"/>
    </source>
</evidence>
<name>A0ABT7BZ32_9CYAN</name>
<organism evidence="1 2">
    <name type="scientific">Roseofilum casamattae BLCC-M143</name>
    <dbReference type="NCBI Taxonomy" id="3022442"/>
    <lineage>
        <taxon>Bacteria</taxon>
        <taxon>Bacillati</taxon>
        <taxon>Cyanobacteriota</taxon>
        <taxon>Cyanophyceae</taxon>
        <taxon>Desertifilales</taxon>
        <taxon>Desertifilaceae</taxon>
        <taxon>Roseofilum</taxon>
        <taxon>Roseofilum casamattae</taxon>
    </lineage>
</organism>
<dbReference type="EMBL" id="JAQOSQ010000015">
    <property type="protein sequence ID" value="MDJ1184453.1"/>
    <property type="molecule type" value="Genomic_DNA"/>
</dbReference>
<proteinExistence type="predicted"/>
<dbReference type="Proteomes" id="UP001232992">
    <property type="component" value="Unassembled WGS sequence"/>
</dbReference>
<accession>A0ABT7BZ32</accession>
<evidence type="ECO:0000313" key="1">
    <source>
        <dbReference type="EMBL" id="MDJ1184453.1"/>
    </source>
</evidence>
<keyword evidence="2" id="KW-1185">Reference proteome</keyword>
<evidence type="ECO:0000313" key="2">
    <source>
        <dbReference type="Proteomes" id="UP001232992"/>
    </source>
</evidence>
<comment type="caution">
    <text evidence="1">The sequence shown here is derived from an EMBL/GenBank/DDBJ whole genome shotgun (WGS) entry which is preliminary data.</text>
</comment>
<reference evidence="1 2" key="1">
    <citation type="submission" date="2023-01" db="EMBL/GenBank/DDBJ databases">
        <title>Novel diversity within Roseofilum (Cyanobacteria; Desertifilaceae) from marine benthic mats with descriptions of four novel species.</title>
        <authorList>
            <person name="Wang Y."/>
            <person name="Berthold D.E."/>
            <person name="Hu J."/>
            <person name="Lefler F.W."/>
            <person name="Laughinghouse H.D. IV."/>
        </authorList>
    </citation>
    <scope>NUCLEOTIDE SEQUENCE [LARGE SCALE GENOMIC DNA]</scope>
    <source>
        <strain evidence="1 2">BLCC-M143</strain>
    </source>
</reference>